<comment type="caution">
    <text evidence="1">The sequence shown here is derived from an EMBL/GenBank/DDBJ whole genome shotgun (WGS) entry which is preliminary data.</text>
</comment>
<reference evidence="2" key="1">
    <citation type="journal article" date="2019" name="Int. J. Syst. Evol. Microbiol.">
        <title>The Global Catalogue of Microorganisms (GCM) 10K type strain sequencing project: providing services to taxonomists for standard genome sequencing and annotation.</title>
        <authorList>
            <consortium name="The Broad Institute Genomics Platform"/>
            <consortium name="The Broad Institute Genome Sequencing Center for Infectious Disease"/>
            <person name="Wu L."/>
            <person name="Ma J."/>
        </authorList>
    </citation>
    <scope>NUCLEOTIDE SEQUENCE [LARGE SCALE GENOMIC DNA]</scope>
    <source>
        <strain evidence="2">CGMCC 1.11013</strain>
    </source>
</reference>
<sequence length="72" mass="8013">MSGTLARYRNRIVEGWGGARGTHVMIRLIHDDGGPARFRSTRNAPERPHSLLILAEHNAPIDEPDSHFEKGA</sequence>
<evidence type="ECO:0000313" key="1">
    <source>
        <dbReference type="EMBL" id="GGD78268.1"/>
    </source>
</evidence>
<dbReference type="Proteomes" id="UP000597138">
    <property type="component" value="Unassembled WGS sequence"/>
</dbReference>
<accession>A0ABQ1RUA5</accession>
<keyword evidence="2" id="KW-1185">Reference proteome</keyword>
<dbReference type="EMBL" id="BMEG01000005">
    <property type="protein sequence ID" value="GGD78268.1"/>
    <property type="molecule type" value="Genomic_DNA"/>
</dbReference>
<organism evidence="1 2">
    <name type="scientific">Caballeronia grimmiae</name>
    <dbReference type="NCBI Taxonomy" id="1071679"/>
    <lineage>
        <taxon>Bacteria</taxon>
        <taxon>Pseudomonadati</taxon>
        <taxon>Pseudomonadota</taxon>
        <taxon>Betaproteobacteria</taxon>
        <taxon>Burkholderiales</taxon>
        <taxon>Burkholderiaceae</taxon>
        <taxon>Caballeronia</taxon>
    </lineage>
</organism>
<protein>
    <submittedName>
        <fullName evidence="1">Uncharacterized protein</fullName>
    </submittedName>
</protein>
<name>A0ABQ1RUA5_9BURK</name>
<proteinExistence type="predicted"/>
<evidence type="ECO:0000313" key="2">
    <source>
        <dbReference type="Proteomes" id="UP000597138"/>
    </source>
</evidence>
<gene>
    <name evidence="1" type="ORF">GCM10010985_35970</name>
</gene>